<dbReference type="Pfam" id="PF03976">
    <property type="entry name" value="PPK2"/>
    <property type="match status" value="1"/>
</dbReference>
<dbReference type="InterPro" id="IPR022488">
    <property type="entry name" value="PPK2-related"/>
</dbReference>
<sequence>MRDKVLVLIEGHDAAGKDGVINRIVRHLSVRGRRVLSPWSCGKERRRAAFNTSWAPRQRAAVVNANRTKARDQTGVDERCGVFGTVVLVAYPRSSGHGIMIAADCIAGQFLGGRPEKEILQR</sequence>
<dbReference type="Gene3D" id="3.40.50.300">
    <property type="entry name" value="P-loop containing nucleotide triphosphate hydrolases"/>
    <property type="match status" value="1"/>
</dbReference>
<gene>
    <name evidence="3" type="ORF">DLJ53_08525</name>
</gene>
<evidence type="ECO:0000313" key="4">
    <source>
        <dbReference type="Proteomes" id="UP000249590"/>
    </source>
</evidence>
<dbReference type="EMBL" id="QHHQ01000002">
    <property type="protein sequence ID" value="RAI01472.1"/>
    <property type="molecule type" value="Genomic_DNA"/>
</dbReference>
<name>A0A8B2NVR2_9HYPH</name>
<evidence type="ECO:0000259" key="2">
    <source>
        <dbReference type="Pfam" id="PF03976"/>
    </source>
</evidence>
<comment type="caution">
    <text evidence="3">The sequence shown here is derived from an EMBL/GenBank/DDBJ whole genome shotgun (WGS) entry which is preliminary data.</text>
</comment>
<reference evidence="3 4" key="1">
    <citation type="submission" date="2018-05" db="EMBL/GenBank/DDBJ databases">
        <title>Acuticoccus sediminis sp. nov., isolated from deep-sea sediment of Indian Ocean.</title>
        <authorList>
            <person name="Liu X."/>
            <person name="Lai Q."/>
            <person name="Du Y."/>
            <person name="Sun F."/>
            <person name="Zhang X."/>
            <person name="Wang S."/>
            <person name="Shao Z."/>
        </authorList>
    </citation>
    <scope>NUCLEOTIDE SEQUENCE [LARGE SCALE GENOMIC DNA]</scope>
    <source>
        <strain evidence="3 4">PTG4-2</strain>
    </source>
</reference>
<accession>A0A8B2NVR2</accession>
<feature type="domain" description="Polyphosphate kinase-2-related" evidence="2">
    <location>
        <begin position="3"/>
        <end position="37"/>
    </location>
</feature>
<protein>
    <recommendedName>
        <fullName evidence="2">Polyphosphate kinase-2-related domain-containing protein</fullName>
    </recommendedName>
</protein>
<organism evidence="3 4">
    <name type="scientific">Acuticoccus sediminis</name>
    <dbReference type="NCBI Taxonomy" id="2184697"/>
    <lineage>
        <taxon>Bacteria</taxon>
        <taxon>Pseudomonadati</taxon>
        <taxon>Pseudomonadota</taxon>
        <taxon>Alphaproteobacteria</taxon>
        <taxon>Hyphomicrobiales</taxon>
        <taxon>Amorphaceae</taxon>
        <taxon>Acuticoccus</taxon>
    </lineage>
</organism>
<keyword evidence="4" id="KW-1185">Reference proteome</keyword>
<comment type="catalytic activity">
    <reaction evidence="1">
        <text>[phosphate](n) + ATP = [phosphate](n+1) + ADP</text>
        <dbReference type="Rhea" id="RHEA:19573"/>
        <dbReference type="Rhea" id="RHEA-COMP:9859"/>
        <dbReference type="Rhea" id="RHEA-COMP:14280"/>
        <dbReference type="ChEBI" id="CHEBI:16838"/>
        <dbReference type="ChEBI" id="CHEBI:30616"/>
        <dbReference type="ChEBI" id="CHEBI:456216"/>
    </reaction>
    <physiologicalReaction direction="right-to-left" evidence="1">
        <dbReference type="Rhea" id="RHEA:19575"/>
    </physiologicalReaction>
</comment>
<dbReference type="Proteomes" id="UP000249590">
    <property type="component" value="Unassembled WGS sequence"/>
</dbReference>
<proteinExistence type="predicted"/>
<dbReference type="InterPro" id="IPR027417">
    <property type="entry name" value="P-loop_NTPase"/>
</dbReference>
<evidence type="ECO:0000256" key="1">
    <source>
        <dbReference type="ARBA" id="ARBA00024500"/>
    </source>
</evidence>
<dbReference type="AlphaFoldDB" id="A0A8B2NVR2"/>
<evidence type="ECO:0000313" key="3">
    <source>
        <dbReference type="EMBL" id="RAI01472.1"/>
    </source>
</evidence>